<feature type="compositionally biased region" description="Low complexity" evidence="1">
    <location>
        <begin position="144"/>
        <end position="161"/>
    </location>
</feature>
<reference evidence="2 3" key="1">
    <citation type="submission" date="2019-10" db="EMBL/GenBank/DDBJ databases">
        <title>Nocardia macrotermitis sp. nov. and Nocardia aurantia sp. nov., isolated from the gut of fungus growing-termite Macrotermes natalensis.</title>
        <authorList>
            <person name="Benndorf R."/>
            <person name="Schwitalla J."/>
            <person name="Martin K."/>
            <person name="De Beer W."/>
            <person name="Kaster A.-K."/>
            <person name="Vollmers J."/>
            <person name="Poulsen M."/>
            <person name="Beemelmanns C."/>
        </authorList>
    </citation>
    <scope>NUCLEOTIDE SEQUENCE [LARGE SCALE GENOMIC DNA]</scope>
    <source>
        <strain evidence="2 3">RB20</strain>
    </source>
</reference>
<organism evidence="2 3">
    <name type="scientific">Nocardia macrotermitis</name>
    <dbReference type="NCBI Taxonomy" id="2585198"/>
    <lineage>
        <taxon>Bacteria</taxon>
        <taxon>Bacillati</taxon>
        <taxon>Actinomycetota</taxon>
        <taxon>Actinomycetes</taxon>
        <taxon>Mycobacteriales</taxon>
        <taxon>Nocardiaceae</taxon>
        <taxon>Nocardia</taxon>
    </lineage>
</organism>
<dbReference type="EMBL" id="WEGK01000009">
    <property type="protein sequence ID" value="MQY21098.1"/>
    <property type="molecule type" value="Genomic_DNA"/>
</dbReference>
<proteinExistence type="predicted"/>
<dbReference type="Proteomes" id="UP000438448">
    <property type="component" value="Unassembled WGS sequence"/>
</dbReference>
<keyword evidence="3" id="KW-1185">Reference proteome</keyword>
<comment type="caution">
    <text evidence="2">The sequence shown here is derived from an EMBL/GenBank/DDBJ whole genome shotgun (WGS) entry which is preliminary data.</text>
</comment>
<feature type="compositionally biased region" description="Low complexity" evidence="1">
    <location>
        <begin position="124"/>
        <end position="133"/>
    </location>
</feature>
<dbReference type="RefSeq" id="WP_153411839.1">
    <property type="nucleotide sequence ID" value="NZ_WEGK01000009.1"/>
</dbReference>
<evidence type="ECO:0000313" key="2">
    <source>
        <dbReference type="EMBL" id="MQY21098.1"/>
    </source>
</evidence>
<feature type="region of interest" description="Disordered" evidence="1">
    <location>
        <begin position="114"/>
        <end position="174"/>
    </location>
</feature>
<evidence type="ECO:0000313" key="3">
    <source>
        <dbReference type="Proteomes" id="UP000438448"/>
    </source>
</evidence>
<accession>A0A7K0D5T5</accession>
<evidence type="ECO:0000256" key="1">
    <source>
        <dbReference type="SAM" id="MobiDB-lite"/>
    </source>
</evidence>
<feature type="compositionally biased region" description="Polar residues" evidence="1">
    <location>
        <begin position="134"/>
        <end position="143"/>
    </location>
</feature>
<dbReference type="OrthoDB" id="4286622at2"/>
<protein>
    <submittedName>
        <fullName evidence="2">Uncharacterized protein</fullName>
    </submittedName>
</protein>
<name>A0A7K0D5T5_9NOCA</name>
<feature type="compositionally biased region" description="Basic and acidic residues" evidence="1">
    <location>
        <begin position="114"/>
        <end position="123"/>
    </location>
</feature>
<dbReference type="AlphaFoldDB" id="A0A7K0D5T5"/>
<sequence length="174" mass="19491">MPDYQGPCRITVTSVEALWPQRVAVRVGHQTHTFAAVLPGTPGASCSIDEDNWELLLQHWIDGQWRTNIRLIIEDWITEGNVQRQVIHSKDHDWPQDRAERNLVVTLERTIEVDHTRDRDRTRPTAAPRASASISDQTGPQQYSSPMRASSASRRTAARPTGPVVRPLGSDPGS</sequence>
<gene>
    <name evidence="2" type="ORF">NRB20_42070</name>
</gene>